<keyword evidence="2" id="KW-1185">Reference proteome</keyword>
<reference evidence="1" key="1">
    <citation type="submission" date="2020-05" db="EMBL/GenBank/DDBJ databases">
        <authorList>
            <consortium name="Genoscope - CEA"/>
            <person name="William W."/>
        </authorList>
    </citation>
    <scope>NUCLEOTIDE SEQUENCE [LARGE SCALE GENOMIC DNA]</scope>
    <source>
        <strain evidence="1">PCC 7821</strain>
    </source>
</reference>
<dbReference type="RefSeq" id="WP_043939048.1">
    <property type="nucleotide sequence ID" value="NZ_LR812490.1"/>
</dbReference>
<name>A0A6J7ZL14_PLARU</name>
<dbReference type="Pfam" id="PF08819">
    <property type="entry name" value="DUF1802"/>
    <property type="match status" value="1"/>
</dbReference>
<dbReference type="AlphaFoldDB" id="A0A6J7ZL14"/>
<evidence type="ECO:0000313" key="1">
    <source>
        <dbReference type="EMBL" id="CAC5343031.1"/>
    </source>
</evidence>
<dbReference type="EMBL" id="LR812490">
    <property type="protein sequence ID" value="CAC5343031.1"/>
    <property type="molecule type" value="Genomic_DNA"/>
</dbReference>
<organism evidence="1 2">
    <name type="scientific">Planktothrix rubescens CCAP 1459/22</name>
    <dbReference type="NCBI Taxonomy" id="329571"/>
    <lineage>
        <taxon>Bacteria</taxon>
        <taxon>Bacillati</taxon>
        <taxon>Cyanobacteriota</taxon>
        <taxon>Cyanophyceae</taxon>
        <taxon>Oscillatoriophycideae</taxon>
        <taxon>Oscillatoriales</taxon>
        <taxon>Microcoleaceae</taxon>
        <taxon>Planktothrix</taxon>
    </lineage>
</organism>
<proteinExistence type="predicted"/>
<evidence type="ECO:0000313" key="2">
    <source>
        <dbReference type="Proteomes" id="UP000196521"/>
    </source>
</evidence>
<dbReference type="EMBL" id="CZCZ02000013">
    <property type="protein sequence ID" value="CAC5343031.1"/>
    <property type="molecule type" value="Genomic_DNA"/>
</dbReference>
<dbReference type="InterPro" id="IPR014923">
    <property type="entry name" value="DUF1802"/>
</dbReference>
<comment type="caution">
    <text evidence="1">The sequence shown here is derived from an EMBL/GenBank/DDBJ whole genome shotgun (WGS) entry which is preliminary data.</text>
</comment>
<dbReference type="Proteomes" id="UP000196521">
    <property type="component" value="Chromosome"/>
</dbReference>
<gene>
    <name evidence="1" type="ORF">PLAN_30279</name>
</gene>
<evidence type="ECO:0008006" key="3">
    <source>
        <dbReference type="Google" id="ProtNLM"/>
    </source>
</evidence>
<accession>A0A6J7ZL14</accession>
<protein>
    <recommendedName>
        <fullName evidence="3">DUF1802 domain-containing protein</fullName>
    </recommendedName>
</protein>
<sequence>MTTISTALCLPAPDIEALNQGRNILLMPRRFMRLGEQFALYPTNIEFNSLPLEQYYRPGFIPIAKQSIAELNQDKVKIKVWAKCELCQTLDQPEEFETLSKLTVWTAAALHKTLEQRGHIFLAYFRVYRLPQPLEIDPVSNSRFISLPHSIMVDESQAILDDNNFERQYRKILNRQPPEHPELEELENAIAQYPNDNLSQKEQIGLQQLKANIHYFLGWKTASSLNSNQVDLNWINTITTLGNRSKEQDEGKTNYQAGTDFENIVKQSLEFLGFTIDYAHKGGAGGLDLFCSQPYPLVGECKAGRKIPNPTVVQLLNLGTLRLKDEKLFKDAIKLIIGPSEPTQQMNEAAKVHKMTIINPETLEKLVKLQAQYPGSVDLIELKKYFKKKKEDQEEWGQMDDKIDEYIETVIKDLKLRSHIIQVVKNYLNNAQMTEATVSGIHGLYCSNPPQPLSPKQLHEILIELSSPLAGYLGRNRADDWRNDSFYYLRELIVDQS</sequence>